<evidence type="ECO:0000256" key="5">
    <source>
        <dbReference type="SAM" id="Phobius"/>
    </source>
</evidence>
<dbReference type="PANTHER" id="PTHR42770">
    <property type="entry name" value="AMINO ACID TRANSPORTER-RELATED"/>
    <property type="match status" value="1"/>
</dbReference>
<dbReference type="EMBL" id="JAEEGC010000001">
    <property type="protein sequence ID" value="MBV7271325.1"/>
    <property type="molecule type" value="Genomic_DNA"/>
</dbReference>
<evidence type="ECO:0000313" key="8">
    <source>
        <dbReference type="Proteomes" id="UP000694308"/>
    </source>
</evidence>
<organism evidence="7 8">
    <name type="scientific">Clostridium thailandense</name>
    <dbReference type="NCBI Taxonomy" id="2794346"/>
    <lineage>
        <taxon>Bacteria</taxon>
        <taxon>Bacillati</taxon>
        <taxon>Bacillota</taxon>
        <taxon>Clostridia</taxon>
        <taxon>Eubacteriales</taxon>
        <taxon>Clostridiaceae</taxon>
        <taxon>Clostridium</taxon>
    </lineage>
</organism>
<gene>
    <name evidence="7" type="primary">eat</name>
    <name evidence="7" type="ORF">I6U48_00120</name>
</gene>
<feature type="transmembrane region" description="Helical" evidence="5">
    <location>
        <begin position="228"/>
        <end position="250"/>
    </location>
</feature>
<feature type="domain" description="Amino acid permease/ SLC12A" evidence="6">
    <location>
        <begin position="19"/>
        <end position="418"/>
    </location>
</feature>
<dbReference type="RefSeq" id="WP_218318363.1">
    <property type="nucleotide sequence ID" value="NZ_JAEEGC010000001.1"/>
</dbReference>
<dbReference type="GO" id="GO:0016020">
    <property type="term" value="C:membrane"/>
    <property type="evidence" value="ECO:0007669"/>
    <property type="project" value="UniProtKB-SubCell"/>
</dbReference>
<comment type="subcellular location">
    <subcellularLocation>
        <location evidence="1">Membrane</location>
        <topology evidence="1">Multi-pass membrane protein</topology>
    </subcellularLocation>
</comment>
<name>A0A949WPJ9_9CLOT</name>
<feature type="transmembrane region" description="Helical" evidence="5">
    <location>
        <begin position="185"/>
        <end position="207"/>
    </location>
</feature>
<comment type="caution">
    <text evidence="7">The sequence shown here is derived from an EMBL/GenBank/DDBJ whole genome shotgun (WGS) entry which is preliminary data.</text>
</comment>
<feature type="transmembrane region" description="Helical" evidence="5">
    <location>
        <begin position="46"/>
        <end position="69"/>
    </location>
</feature>
<dbReference type="GO" id="GO:0055085">
    <property type="term" value="P:transmembrane transport"/>
    <property type="evidence" value="ECO:0007669"/>
    <property type="project" value="InterPro"/>
</dbReference>
<keyword evidence="8" id="KW-1185">Reference proteome</keyword>
<keyword evidence="4 5" id="KW-0472">Membrane</keyword>
<feature type="transmembrane region" description="Helical" evidence="5">
    <location>
        <begin position="117"/>
        <end position="144"/>
    </location>
</feature>
<evidence type="ECO:0000259" key="6">
    <source>
        <dbReference type="Pfam" id="PF00324"/>
    </source>
</evidence>
<dbReference type="InterPro" id="IPR050367">
    <property type="entry name" value="APC_superfamily"/>
</dbReference>
<feature type="transmembrane region" description="Helical" evidence="5">
    <location>
        <begin position="270"/>
        <end position="301"/>
    </location>
</feature>
<dbReference type="Proteomes" id="UP000694308">
    <property type="component" value="Unassembled WGS sequence"/>
</dbReference>
<keyword evidence="2 5" id="KW-0812">Transmembrane</keyword>
<dbReference type="Pfam" id="PF00324">
    <property type="entry name" value="AA_permease"/>
    <property type="match status" value="1"/>
</dbReference>
<feature type="transmembrane region" description="Helical" evidence="5">
    <location>
        <begin position="412"/>
        <end position="430"/>
    </location>
</feature>
<feature type="transmembrane region" description="Helical" evidence="5">
    <location>
        <begin position="329"/>
        <end position="348"/>
    </location>
</feature>
<reference evidence="7" key="1">
    <citation type="submission" date="2020-12" db="EMBL/GenBank/DDBJ databases">
        <title>Clostridium thailandense sp. nov., a novel acetogenic bacterium isolated from peat land soil in Thailand.</title>
        <authorList>
            <person name="Chaikitkaew S."/>
            <person name="Birkeland N.K."/>
        </authorList>
    </citation>
    <scope>NUCLEOTIDE SEQUENCE</scope>
    <source>
        <strain evidence="7">PL3</strain>
    </source>
</reference>
<evidence type="ECO:0000256" key="3">
    <source>
        <dbReference type="ARBA" id="ARBA00022989"/>
    </source>
</evidence>
<evidence type="ECO:0000256" key="1">
    <source>
        <dbReference type="ARBA" id="ARBA00004141"/>
    </source>
</evidence>
<feature type="transmembrane region" description="Helical" evidence="5">
    <location>
        <begin position="354"/>
        <end position="374"/>
    </location>
</feature>
<feature type="transmembrane region" description="Helical" evidence="5">
    <location>
        <begin position="20"/>
        <end position="40"/>
    </location>
</feature>
<dbReference type="NCBIfam" id="TIGR00908">
    <property type="entry name" value="2A0305"/>
    <property type="match status" value="1"/>
</dbReference>
<evidence type="ECO:0000256" key="4">
    <source>
        <dbReference type="ARBA" id="ARBA00023136"/>
    </source>
</evidence>
<protein>
    <submittedName>
        <fullName evidence="7">Ethanolamine permease</fullName>
    </submittedName>
</protein>
<feature type="transmembrane region" description="Helical" evidence="5">
    <location>
        <begin position="386"/>
        <end position="406"/>
    </location>
</feature>
<feature type="transmembrane region" description="Helical" evidence="5">
    <location>
        <begin position="90"/>
        <end position="111"/>
    </location>
</feature>
<dbReference type="InterPro" id="IPR004841">
    <property type="entry name" value="AA-permease/SLC12A_dom"/>
</dbReference>
<keyword evidence="3 5" id="KW-1133">Transmembrane helix</keyword>
<dbReference type="PIRSF" id="PIRSF006060">
    <property type="entry name" value="AA_transporter"/>
    <property type="match status" value="1"/>
</dbReference>
<dbReference type="InterPro" id="IPR004757">
    <property type="entry name" value="EtNH_permease"/>
</dbReference>
<sequence>MSNEHHQPEELKRVLKPIHLWAISVGMVISGQFFGWSYGLDSGGPIGLIIAVVIVTIFYATFMFSYVELSTSIPHAGGPSAYARKAMGPFAGFMAGFACLIEMVFAPPAIALGVGGYIHFLIPAIPAMVATVGAFVIFIILNCFGVKTAAVFELAVTVIAIIGVILFDGAGITHINPANIITTPILPHGLKGILAATPFAIWFYLAIEGGAMSAEEVENPKKDIPKGFIGAILTLMLLTVFTLLVTAGIANYATTEVPKVDFPLPLAIGGVYGATSLIARLVSFIGLFGLIASLNGIILGFSRQTFALARSGYLPKFLAYVSPKRKAPIAAIVIPGVIGIISTSVGLANLVIQISALGAVVLYIISMISLFKLRKKYPDMERPYKVAYPIVPGIALVLGVYCAIAFMVAYGVTVLLVIAIFALAAIYYAVYGKKHILSEEEEFHALDLLDGAEEEVVAVEK</sequence>
<evidence type="ECO:0000313" key="7">
    <source>
        <dbReference type="EMBL" id="MBV7271325.1"/>
    </source>
</evidence>
<proteinExistence type="predicted"/>
<evidence type="ECO:0000256" key="2">
    <source>
        <dbReference type="ARBA" id="ARBA00022692"/>
    </source>
</evidence>
<dbReference type="PANTHER" id="PTHR42770:SF7">
    <property type="entry name" value="MEMBRANE PROTEIN"/>
    <property type="match status" value="1"/>
</dbReference>
<feature type="transmembrane region" description="Helical" evidence="5">
    <location>
        <begin position="151"/>
        <end position="173"/>
    </location>
</feature>
<dbReference type="AlphaFoldDB" id="A0A949WPJ9"/>
<accession>A0A949WPJ9</accession>